<evidence type="ECO:0000256" key="1">
    <source>
        <dbReference type="ARBA" id="ARBA00022448"/>
    </source>
</evidence>
<keyword evidence="1" id="KW-0813">Transport</keyword>
<dbReference type="InterPro" id="IPR003439">
    <property type="entry name" value="ABC_transporter-like_ATP-bd"/>
</dbReference>
<dbReference type="GO" id="GO:0005524">
    <property type="term" value="F:ATP binding"/>
    <property type="evidence" value="ECO:0007669"/>
    <property type="project" value="UniProtKB-KW"/>
</dbReference>
<dbReference type="PANTHER" id="PTHR42939:SF1">
    <property type="entry name" value="ABC TRANSPORTER ATP-BINDING PROTEIN ALBC-RELATED"/>
    <property type="match status" value="1"/>
</dbReference>
<dbReference type="SMART" id="SM00382">
    <property type="entry name" value="AAA"/>
    <property type="match status" value="1"/>
</dbReference>
<dbReference type="AlphaFoldDB" id="A0A233V286"/>
<keyword evidence="3 5" id="KW-0067">ATP-binding</keyword>
<dbReference type="InterPro" id="IPR027417">
    <property type="entry name" value="P-loop_NTPase"/>
</dbReference>
<dbReference type="Gene3D" id="3.40.50.300">
    <property type="entry name" value="P-loop containing nucleotide triphosphate hydrolases"/>
    <property type="match status" value="1"/>
</dbReference>
<evidence type="ECO:0000259" key="4">
    <source>
        <dbReference type="PROSITE" id="PS50893"/>
    </source>
</evidence>
<evidence type="ECO:0000313" key="6">
    <source>
        <dbReference type="Proteomes" id="UP000215413"/>
    </source>
</evidence>
<accession>A0A233V286</accession>
<gene>
    <name evidence="5" type="ORF">B9N49_08960</name>
</gene>
<dbReference type="Pfam" id="PF00005">
    <property type="entry name" value="ABC_tran"/>
    <property type="match status" value="1"/>
</dbReference>
<dbReference type="EMBL" id="NDYC01000047">
    <property type="protein sequence ID" value="OXZ26453.1"/>
    <property type="molecule type" value="Genomic_DNA"/>
</dbReference>
<protein>
    <submittedName>
        <fullName evidence="5">Sugar ABC transporter ATP-binding protein</fullName>
    </submittedName>
</protein>
<dbReference type="RefSeq" id="WP_094206418.1">
    <property type="nucleotide sequence ID" value="NZ_CACRTP010000008.1"/>
</dbReference>
<evidence type="ECO:0000256" key="2">
    <source>
        <dbReference type="ARBA" id="ARBA00022741"/>
    </source>
</evidence>
<dbReference type="Proteomes" id="UP000215413">
    <property type="component" value="Unassembled WGS sequence"/>
</dbReference>
<dbReference type="PROSITE" id="PS50893">
    <property type="entry name" value="ABC_TRANSPORTER_2"/>
    <property type="match status" value="1"/>
</dbReference>
<proteinExistence type="predicted"/>
<name>A0A233V286_FINMA</name>
<dbReference type="GO" id="GO:0016887">
    <property type="term" value="F:ATP hydrolysis activity"/>
    <property type="evidence" value="ECO:0007669"/>
    <property type="project" value="InterPro"/>
</dbReference>
<evidence type="ECO:0000313" key="5">
    <source>
        <dbReference type="EMBL" id="OXZ26453.1"/>
    </source>
</evidence>
<organism evidence="5 6">
    <name type="scientific">Finegoldia magna</name>
    <name type="common">Peptostreptococcus magnus</name>
    <dbReference type="NCBI Taxonomy" id="1260"/>
    <lineage>
        <taxon>Bacteria</taxon>
        <taxon>Bacillati</taxon>
        <taxon>Bacillota</taxon>
        <taxon>Tissierellia</taxon>
        <taxon>Tissierellales</taxon>
        <taxon>Peptoniphilaceae</taxon>
        <taxon>Finegoldia</taxon>
    </lineage>
</organism>
<dbReference type="InterPro" id="IPR003593">
    <property type="entry name" value="AAA+_ATPase"/>
</dbReference>
<comment type="caution">
    <text evidence="5">The sequence shown here is derived from an EMBL/GenBank/DDBJ whole genome shotgun (WGS) entry which is preliminary data.</text>
</comment>
<dbReference type="SUPFAM" id="SSF52540">
    <property type="entry name" value="P-loop containing nucleoside triphosphate hydrolases"/>
    <property type="match status" value="1"/>
</dbReference>
<evidence type="ECO:0000256" key="3">
    <source>
        <dbReference type="ARBA" id="ARBA00022840"/>
    </source>
</evidence>
<feature type="domain" description="ABC transporter" evidence="4">
    <location>
        <begin position="3"/>
        <end position="215"/>
    </location>
</feature>
<reference evidence="6" key="1">
    <citation type="submission" date="2017-04" db="EMBL/GenBank/DDBJ databases">
        <title>Finegoldia magna isolated from orthopedic joint implant-associated infections.</title>
        <authorList>
            <person name="Bjorklund S."/>
            <person name="Bruggemann H."/>
            <person name="Jensen A."/>
            <person name="Hellmark B."/>
            <person name="Soderquist B."/>
        </authorList>
    </citation>
    <scope>NUCLEOTIDE SEQUENCE [LARGE SCALE GENOMIC DNA]</scope>
    <source>
        <strain evidence="6">CCUG 54800</strain>
    </source>
</reference>
<sequence length="215" mass="24694">MFIRKINHKYKNFELDIENLEIENNKIIGLIGENGAGKTTLMDILSRMIKANASFDVQDYNENDILYIPSQVSPYYFLTVSEFCKIVNEYSPSSKTSENLIVELGLEDKKDTLISELSEGMKKKLTLINILTGDYSLIIMDEPFNSIDLKYSYEIKKLILQLKENSTILISSHILDSLVDICDEFVLLKNGSVKKVFANSKDKKQLEDEIFERNI</sequence>
<dbReference type="InterPro" id="IPR051782">
    <property type="entry name" value="ABC_Transporter_VariousFunc"/>
</dbReference>
<dbReference type="PANTHER" id="PTHR42939">
    <property type="entry name" value="ABC TRANSPORTER ATP-BINDING PROTEIN ALBC-RELATED"/>
    <property type="match status" value="1"/>
</dbReference>
<keyword evidence="2" id="KW-0547">Nucleotide-binding</keyword>